<dbReference type="Proteomes" id="UP000007148">
    <property type="component" value="Unassembled WGS sequence"/>
</dbReference>
<dbReference type="HOGENOM" id="CLU_021480_0_0_1"/>
<keyword evidence="5" id="KW-0498">Mitosis</keyword>
<evidence type="ECO:0000256" key="4">
    <source>
        <dbReference type="ARBA" id="ARBA00022618"/>
    </source>
</evidence>
<dbReference type="EMBL" id="CAFZ01000274">
    <property type="protein sequence ID" value="CCA74044.1"/>
    <property type="molecule type" value="Genomic_DNA"/>
</dbReference>
<dbReference type="Pfam" id="PF05557">
    <property type="entry name" value="MAD"/>
    <property type="match status" value="1"/>
</dbReference>
<keyword evidence="11" id="KW-1185">Reference proteome</keyword>
<feature type="region of interest" description="Disordered" evidence="9">
    <location>
        <begin position="1"/>
        <end position="50"/>
    </location>
</feature>
<comment type="caution">
    <text evidence="10">The sequence shown here is derived from an EMBL/GenBank/DDBJ whole genome shotgun (WGS) entry which is preliminary data.</text>
</comment>
<evidence type="ECO:0000256" key="8">
    <source>
        <dbReference type="SAM" id="Coils"/>
    </source>
</evidence>
<evidence type="ECO:0000256" key="5">
    <source>
        <dbReference type="ARBA" id="ARBA00022776"/>
    </source>
</evidence>
<feature type="coiled-coil region" evidence="8">
    <location>
        <begin position="582"/>
        <end position="609"/>
    </location>
</feature>
<comment type="subcellular location">
    <subcellularLocation>
        <location evidence="1">Nucleus</location>
    </subcellularLocation>
</comment>
<dbReference type="FunCoup" id="G4TRV5">
    <property type="interactions" value="436"/>
</dbReference>
<keyword evidence="4" id="KW-0132">Cell division</keyword>
<dbReference type="eggNOG" id="KOG4593">
    <property type="taxonomic scope" value="Eukaryota"/>
</dbReference>
<dbReference type="GO" id="GO:0051301">
    <property type="term" value="P:cell division"/>
    <property type="evidence" value="ECO:0007669"/>
    <property type="project" value="UniProtKB-KW"/>
</dbReference>
<protein>
    <recommendedName>
        <fullName evidence="3">Spindle assembly checkpoint component MAD1</fullName>
    </recommendedName>
</protein>
<evidence type="ECO:0000313" key="11">
    <source>
        <dbReference type="Proteomes" id="UP000007148"/>
    </source>
</evidence>
<evidence type="ECO:0000256" key="7">
    <source>
        <dbReference type="ARBA" id="ARBA00023306"/>
    </source>
</evidence>
<feature type="coiled-coil region" evidence="8">
    <location>
        <begin position="191"/>
        <end position="300"/>
    </location>
</feature>
<dbReference type="Gene3D" id="6.10.250.90">
    <property type="match status" value="1"/>
</dbReference>
<feature type="compositionally biased region" description="Low complexity" evidence="9">
    <location>
        <begin position="28"/>
        <end position="42"/>
    </location>
</feature>
<accession>G4TRV5</accession>
<dbReference type="OMA" id="YKLDFMP"/>
<keyword evidence="8" id="KW-0175">Coiled coil</keyword>
<evidence type="ECO:0000313" key="10">
    <source>
        <dbReference type="EMBL" id="CCA74044.1"/>
    </source>
</evidence>
<dbReference type="GO" id="GO:0051315">
    <property type="term" value="P:attachment of mitotic spindle microtubules to kinetochore"/>
    <property type="evidence" value="ECO:0007669"/>
    <property type="project" value="TreeGrafter"/>
</dbReference>
<dbReference type="GO" id="GO:0000776">
    <property type="term" value="C:kinetochore"/>
    <property type="evidence" value="ECO:0007669"/>
    <property type="project" value="TreeGrafter"/>
</dbReference>
<keyword evidence="6" id="KW-0539">Nucleus</keyword>
<gene>
    <name evidence="10" type="ORF">PIIN_07998</name>
</gene>
<organism evidence="10 11">
    <name type="scientific">Serendipita indica (strain DSM 11827)</name>
    <name type="common">Root endophyte fungus</name>
    <name type="synonym">Piriformospora indica</name>
    <dbReference type="NCBI Taxonomy" id="1109443"/>
    <lineage>
        <taxon>Eukaryota</taxon>
        <taxon>Fungi</taxon>
        <taxon>Dikarya</taxon>
        <taxon>Basidiomycota</taxon>
        <taxon>Agaricomycotina</taxon>
        <taxon>Agaricomycetes</taxon>
        <taxon>Sebacinales</taxon>
        <taxon>Serendipitaceae</taxon>
        <taxon>Serendipita</taxon>
    </lineage>
</organism>
<dbReference type="PANTHER" id="PTHR23168:SF0">
    <property type="entry name" value="MITOTIC SPINDLE ASSEMBLY CHECKPOINT PROTEIN MAD1"/>
    <property type="match status" value="1"/>
</dbReference>
<dbReference type="OrthoDB" id="331602at2759"/>
<evidence type="ECO:0000256" key="6">
    <source>
        <dbReference type="ARBA" id="ARBA00023242"/>
    </source>
</evidence>
<sequence>MDKGSTSRTRLPARTKLPAASSSIPKPSTSAQTTKRTATTAQLDNGEVEHALTRRKEKVEAFSATMTKNALERRVADAEQAKKTLEAELTKLKHDKEKVERDRRWFAEREQSLADEKEEQRREFDKEKSELTTELRDSRALALRLQRELDTLSEAHDALQQTAMKANRISEEAQTQLSALQTDSERHYAEAAKYRKLYQEKVDELEHVQQNARATSASSRDSKEWELLRSQILQQTEEIRRLEDANAKANAELLVLRERNANIELLTEEKRVLERRARDNDSLREQLGMMEAEMDALREERENSIAHAQRLSDVPVSITQELAALRVEHAATVGQQQSLTATLHEREEELKRVESSLNQARDETAHLKLRLQATEAAATRAETKAKVAQQEVETLNSLLQKFTEEATSEEHDELDEVTERSQMRIVALEQMLEELKEANEALINEMNEMGGDAAEVVGNVGRGSISAMKEALLHERDAHAEALKELQVAKSRLHELEQQVEKLDEDLFRLKGDIGTGRFVPPGVRVLEMADNPASRWFGKRDEDMQRLKSENDALRTMVGSGTGASATSSVVPAGMVPKETVDVLMQEKSELEAIIKEKEKRLLRLQQIFSAKAEEFKTTVTSLVGWKFKFQQNGAVQLTSIYNPNALIVFSQPTKKSKRERGPLEGEDIKVQLIADTAPPEVMELYRTWVIGYGCVPGFLGSLSVQLFEASPEGVAKLKGT</sequence>
<dbReference type="GO" id="GO:0007094">
    <property type="term" value="P:mitotic spindle assembly checkpoint signaling"/>
    <property type="evidence" value="ECO:0007669"/>
    <property type="project" value="InterPro"/>
</dbReference>
<dbReference type="InterPro" id="IPR008672">
    <property type="entry name" value="Mad1"/>
</dbReference>
<evidence type="ECO:0000256" key="9">
    <source>
        <dbReference type="SAM" id="MobiDB-lite"/>
    </source>
</evidence>
<dbReference type="AlphaFoldDB" id="G4TRV5"/>
<name>G4TRV5_SERID</name>
<reference evidence="10 11" key="1">
    <citation type="journal article" date="2011" name="PLoS Pathog.">
        <title>Endophytic Life Strategies Decoded by Genome and Transcriptome Analyses of the Mutualistic Root Symbiont Piriformospora indica.</title>
        <authorList>
            <person name="Zuccaro A."/>
            <person name="Lahrmann U."/>
            <person name="Guldener U."/>
            <person name="Langen G."/>
            <person name="Pfiffi S."/>
            <person name="Biedenkopf D."/>
            <person name="Wong P."/>
            <person name="Samans B."/>
            <person name="Grimm C."/>
            <person name="Basiewicz M."/>
            <person name="Murat C."/>
            <person name="Martin F."/>
            <person name="Kogel K.H."/>
        </authorList>
    </citation>
    <scope>NUCLEOTIDE SEQUENCE [LARGE SCALE GENOMIC DNA]</scope>
    <source>
        <strain evidence="10 11">DSM 11827</strain>
    </source>
</reference>
<feature type="region of interest" description="Disordered" evidence="9">
    <location>
        <begin position="111"/>
        <end position="131"/>
    </location>
</feature>
<feature type="coiled-coil region" evidence="8">
    <location>
        <begin position="343"/>
        <end position="513"/>
    </location>
</feature>
<proteinExistence type="inferred from homology"/>
<keyword evidence="7" id="KW-0131">Cell cycle</keyword>
<evidence type="ECO:0000256" key="1">
    <source>
        <dbReference type="ARBA" id="ARBA00004123"/>
    </source>
</evidence>
<evidence type="ECO:0000256" key="2">
    <source>
        <dbReference type="ARBA" id="ARBA00008029"/>
    </source>
</evidence>
<dbReference type="PANTHER" id="PTHR23168">
    <property type="entry name" value="MITOTIC SPINDLE ASSEMBLY CHECKPOINT PROTEIN MAD1 MITOTIC ARREST DEFICIENT-LIKE PROTEIN 1"/>
    <property type="match status" value="1"/>
</dbReference>
<dbReference type="STRING" id="1109443.G4TRV5"/>
<dbReference type="GO" id="GO:0072686">
    <property type="term" value="C:mitotic spindle"/>
    <property type="evidence" value="ECO:0007669"/>
    <property type="project" value="TreeGrafter"/>
</dbReference>
<dbReference type="Gene3D" id="3.30.457.60">
    <property type="match status" value="1"/>
</dbReference>
<evidence type="ECO:0000256" key="3">
    <source>
        <dbReference type="ARBA" id="ARBA00022019"/>
    </source>
</evidence>
<comment type="similarity">
    <text evidence="2">Belongs to the MAD1 family.</text>
</comment>
<dbReference type="InParanoid" id="G4TRV5"/>
<dbReference type="GO" id="GO:0005635">
    <property type="term" value="C:nuclear envelope"/>
    <property type="evidence" value="ECO:0007669"/>
    <property type="project" value="TreeGrafter"/>
</dbReference>
<dbReference type="SUPFAM" id="SSF75704">
    <property type="entry name" value="Mitotic arrest deficient-like 1, Mad1"/>
    <property type="match status" value="1"/>
</dbReference>